<evidence type="ECO:0000313" key="7">
    <source>
        <dbReference type="EMBL" id="AJH02091.1"/>
    </source>
</evidence>
<accession>A0A0B5QML4</accession>
<dbReference type="EMBL" id="CP010086">
    <property type="protein sequence ID" value="AJH02091.1"/>
    <property type="molecule type" value="Genomic_DNA"/>
</dbReference>
<dbReference type="InterPro" id="IPR003660">
    <property type="entry name" value="HAMP_dom"/>
</dbReference>
<organism evidence="7 8">
    <name type="scientific">Clostridium beijerinckii</name>
    <name type="common">Clostridium MP</name>
    <dbReference type="NCBI Taxonomy" id="1520"/>
    <lineage>
        <taxon>Bacteria</taxon>
        <taxon>Bacillati</taxon>
        <taxon>Bacillota</taxon>
        <taxon>Clostridia</taxon>
        <taxon>Eubacteriales</taxon>
        <taxon>Clostridiaceae</taxon>
        <taxon>Clostridium</taxon>
    </lineage>
</organism>
<dbReference type="PANTHER" id="PTHR32089">
    <property type="entry name" value="METHYL-ACCEPTING CHEMOTAXIS PROTEIN MCPB"/>
    <property type="match status" value="1"/>
</dbReference>
<evidence type="ECO:0000313" key="8">
    <source>
        <dbReference type="Proteomes" id="UP000031866"/>
    </source>
</evidence>
<dbReference type="SMART" id="SM00304">
    <property type="entry name" value="HAMP"/>
    <property type="match status" value="1"/>
</dbReference>
<dbReference type="GO" id="GO:0016020">
    <property type="term" value="C:membrane"/>
    <property type="evidence" value="ECO:0007669"/>
    <property type="project" value="InterPro"/>
</dbReference>
<keyword evidence="4" id="KW-1133">Transmembrane helix</keyword>
<evidence type="ECO:0000256" key="1">
    <source>
        <dbReference type="ARBA" id="ARBA00023224"/>
    </source>
</evidence>
<dbReference type="RefSeq" id="WP_041900561.1">
    <property type="nucleotide sequence ID" value="NZ_CP010086.2"/>
</dbReference>
<feature type="domain" description="HAMP" evidence="6">
    <location>
        <begin position="212"/>
        <end position="264"/>
    </location>
</feature>
<comment type="similarity">
    <text evidence="2">Belongs to the methyl-accepting chemotaxis (MCP) protein family.</text>
</comment>
<dbReference type="Pfam" id="PF00672">
    <property type="entry name" value="HAMP"/>
    <property type="match status" value="1"/>
</dbReference>
<evidence type="ECO:0000259" key="6">
    <source>
        <dbReference type="PROSITE" id="PS50885"/>
    </source>
</evidence>
<dbReference type="InterPro" id="IPR004089">
    <property type="entry name" value="MCPsignal_dom"/>
</dbReference>
<sequence length="570" mass="64045">MNFGNNFSVGKRLVISYTLLFIIITSVGVIGLKSLSKVNNASDSMYNTDLVSIDVLHRLNANSLEINNNILSLIYDRDELMIKKLNDDISKGFEQGNILIDEYRGLNLDEYQENELVNYNEIYKDYKEKSDSLLKLVKENNYDEAILDYRNLSVSRSKVAASLTKLLEYSSIKAKNENINNADLYSKVAIQILTFIIAGLMLTIVLGYAMTRNMIVPLKKIKNYANNLAQYNFSEEIILKGKDEFAQTGDALNIALKNVRELIRTILDNSTELSASSEELAASVHEISSKLSFINESTDEIAVGAEQTSSSTEKFVLSIQKINENINNLAGIVNQELKKSVDIKTKSSSMMEKSEDSIQLSRKIYEEKNKKIKDAIERGKVVKEIEVLSESIVSIASETNLLALNARIEAARAGEMGKGFSVVADEVGKLAEESITTVSGIHGIIEEIKNVFEYLSENSKGILKYIEQNVNDDYEFMIESSKSYENDARFINEMSEEIAIMVKAINSNIDNVDSTMREFSSNIEKSKNNSNEILDSINEVTKEVEQISFNTQNQSELTVKLNEVINRFTI</sequence>
<keyword evidence="1 3" id="KW-0807">Transducer</keyword>
<dbReference type="PANTHER" id="PTHR32089:SF112">
    <property type="entry name" value="LYSOZYME-LIKE PROTEIN-RELATED"/>
    <property type="match status" value="1"/>
</dbReference>
<feature type="transmembrane region" description="Helical" evidence="4">
    <location>
        <begin position="188"/>
        <end position="210"/>
    </location>
</feature>
<gene>
    <name evidence="7" type="ORF">LF65_05583</name>
</gene>
<dbReference type="STRING" id="1520.LF65_05583"/>
<evidence type="ECO:0000259" key="5">
    <source>
        <dbReference type="PROSITE" id="PS50111"/>
    </source>
</evidence>
<dbReference type="OrthoDB" id="5449717at2"/>
<reference evidence="8" key="1">
    <citation type="submission" date="2014-12" db="EMBL/GenBank/DDBJ databases">
        <title>Genome sequence of Clostridium beijerinckii strain 59B.</title>
        <authorList>
            <person name="Little G.T."/>
            <person name="Minton N.P."/>
        </authorList>
    </citation>
    <scope>NUCLEOTIDE SEQUENCE [LARGE SCALE GENOMIC DNA]</scope>
    <source>
        <strain evidence="8">59B</strain>
    </source>
</reference>
<dbReference type="SMART" id="SM00283">
    <property type="entry name" value="MA"/>
    <property type="match status" value="1"/>
</dbReference>
<evidence type="ECO:0000256" key="2">
    <source>
        <dbReference type="ARBA" id="ARBA00029447"/>
    </source>
</evidence>
<protein>
    <submittedName>
        <fullName evidence="7">Chemotaxis protein</fullName>
    </submittedName>
</protein>
<dbReference type="CDD" id="cd06225">
    <property type="entry name" value="HAMP"/>
    <property type="match status" value="1"/>
</dbReference>
<name>A0A0B5QML4_CLOBE</name>
<feature type="transmembrane region" description="Helical" evidence="4">
    <location>
        <begin position="12"/>
        <end position="32"/>
    </location>
</feature>
<dbReference type="GO" id="GO:0007165">
    <property type="term" value="P:signal transduction"/>
    <property type="evidence" value="ECO:0007669"/>
    <property type="project" value="UniProtKB-KW"/>
</dbReference>
<dbReference type="Proteomes" id="UP000031866">
    <property type="component" value="Chromosome"/>
</dbReference>
<dbReference type="AlphaFoldDB" id="A0A0B5QML4"/>
<dbReference type="KEGG" id="cbei:LF65_05583"/>
<proteinExistence type="inferred from homology"/>
<dbReference type="Pfam" id="PF12729">
    <property type="entry name" value="4HB_MCP_1"/>
    <property type="match status" value="1"/>
</dbReference>
<keyword evidence="4" id="KW-0812">Transmembrane</keyword>
<dbReference type="PROSITE" id="PS50111">
    <property type="entry name" value="CHEMOTAXIS_TRANSDUC_2"/>
    <property type="match status" value="1"/>
</dbReference>
<evidence type="ECO:0000256" key="3">
    <source>
        <dbReference type="PROSITE-ProRule" id="PRU00284"/>
    </source>
</evidence>
<dbReference type="InterPro" id="IPR024478">
    <property type="entry name" value="HlyB_4HB_MCP"/>
</dbReference>
<feature type="domain" description="Methyl-accepting transducer" evidence="5">
    <location>
        <begin position="276"/>
        <end position="534"/>
    </location>
</feature>
<keyword evidence="4" id="KW-0472">Membrane</keyword>
<evidence type="ECO:0000256" key="4">
    <source>
        <dbReference type="SAM" id="Phobius"/>
    </source>
</evidence>
<dbReference type="SUPFAM" id="SSF58104">
    <property type="entry name" value="Methyl-accepting chemotaxis protein (MCP) signaling domain"/>
    <property type="match status" value="1"/>
</dbReference>
<dbReference type="Pfam" id="PF00015">
    <property type="entry name" value="MCPsignal"/>
    <property type="match status" value="1"/>
</dbReference>
<dbReference type="PROSITE" id="PS50885">
    <property type="entry name" value="HAMP"/>
    <property type="match status" value="1"/>
</dbReference>
<dbReference type="Gene3D" id="1.10.287.950">
    <property type="entry name" value="Methyl-accepting chemotaxis protein"/>
    <property type="match status" value="1"/>
</dbReference>